<dbReference type="Proteomes" id="UP000824120">
    <property type="component" value="Chromosome 6"/>
</dbReference>
<keyword evidence="3" id="KW-1185">Reference proteome</keyword>
<dbReference type="EMBL" id="JACXVP010000006">
    <property type="protein sequence ID" value="KAG5602436.1"/>
    <property type="molecule type" value="Genomic_DNA"/>
</dbReference>
<gene>
    <name evidence="2" type="ORF">H5410_033806</name>
</gene>
<accession>A0A9J5YTN6</accession>
<evidence type="ECO:0000256" key="1">
    <source>
        <dbReference type="SAM" id="MobiDB-lite"/>
    </source>
</evidence>
<dbReference type="AlphaFoldDB" id="A0A9J5YTN6"/>
<evidence type="ECO:0000313" key="2">
    <source>
        <dbReference type="EMBL" id="KAG5602436.1"/>
    </source>
</evidence>
<name>A0A9J5YTN6_SOLCO</name>
<feature type="region of interest" description="Disordered" evidence="1">
    <location>
        <begin position="57"/>
        <end position="77"/>
    </location>
</feature>
<protein>
    <submittedName>
        <fullName evidence="2">Uncharacterized protein</fullName>
    </submittedName>
</protein>
<feature type="compositionally biased region" description="Low complexity" evidence="1">
    <location>
        <begin position="57"/>
        <end position="66"/>
    </location>
</feature>
<comment type="caution">
    <text evidence="2">The sequence shown here is derived from an EMBL/GenBank/DDBJ whole genome shotgun (WGS) entry which is preliminary data.</text>
</comment>
<sequence length="77" mass="8551">MLSLLHKHCFHDATNTYLNRLFVEHNSYRPVLHLPESDVMAGMPLLTQRFVHLDVSSSSTTTPSATPDDEMSALAPG</sequence>
<proteinExistence type="predicted"/>
<evidence type="ECO:0000313" key="3">
    <source>
        <dbReference type="Proteomes" id="UP000824120"/>
    </source>
</evidence>
<organism evidence="2 3">
    <name type="scientific">Solanum commersonii</name>
    <name type="common">Commerson's wild potato</name>
    <name type="synonym">Commerson's nightshade</name>
    <dbReference type="NCBI Taxonomy" id="4109"/>
    <lineage>
        <taxon>Eukaryota</taxon>
        <taxon>Viridiplantae</taxon>
        <taxon>Streptophyta</taxon>
        <taxon>Embryophyta</taxon>
        <taxon>Tracheophyta</taxon>
        <taxon>Spermatophyta</taxon>
        <taxon>Magnoliopsida</taxon>
        <taxon>eudicotyledons</taxon>
        <taxon>Gunneridae</taxon>
        <taxon>Pentapetalae</taxon>
        <taxon>asterids</taxon>
        <taxon>lamiids</taxon>
        <taxon>Solanales</taxon>
        <taxon>Solanaceae</taxon>
        <taxon>Solanoideae</taxon>
        <taxon>Solaneae</taxon>
        <taxon>Solanum</taxon>
    </lineage>
</organism>
<reference evidence="2 3" key="1">
    <citation type="submission" date="2020-09" db="EMBL/GenBank/DDBJ databases">
        <title>De no assembly of potato wild relative species, Solanum commersonii.</title>
        <authorList>
            <person name="Cho K."/>
        </authorList>
    </citation>
    <scope>NUCLEOTIDE SEQUENCE [LARGE SCALE GENOMIC DNA]</scope>
    <source>
        <strain evidence="2">LZ3.2</strain>
        <tissue evidence="2">Leaf</tissue>
    </source>
</reference>